<accession>A0A0A8XSR9</accession>
<evidence type="ECO:0000313" key="1">
    <source>
        <dbReference type="EMBL" id="JAD15813.1"/>
    </source>
</evidence>
<reference evidence="1" key="1">
    <citation type="submission" date="2014-09" db="EMBL/GenBank/DDBJ databases">
        <authorList>
            <person name="Magalhaes I.L.F."/>
            <person name="Oliveira U."/>
            <person name="Santos F.R."/>
            <person name="Vidigal T.H.D.A."/>
            <person name="Brescovit A.D."/>
            <person name="Santos A.J."/>
        </authorList>
    </citation>
    <scope>NUCLEOTIDE SEQUENCE</scope>
    <source>
        <tissue evidence="1">Shoot tissue taken approximately 20 cm above the soil surface</tissue>
    </source>
</reference>
<proteinExistence type="predicted"/>
<sequence>MVVGVMPLDSAAGFLPSVRGSLPRFFWYALDLVQLFVDVISTRASGLVIPKICCCWWPFSLLGRSLAFVVVADPPHS</sequence>
<dbReference type="EMBL" id="GBRH01282082">
    <property type="protein sequence ID" value="JAD15813.1"/>
    <property type="molecule type" value="Transcribed_RNA"/>
</dbReference>
<name>A0A0A8XSR9_ARUDO</name>
<dbReference type="AlphaFoldDB" id="A0A0A8XSR9"/>
<protein>
    <submittedName>
        <fullName evidence="1">Uncharacterized protein</fullName>
    </submittedName>
</protein>
<reference evidence="1" key="2">
    <citation type="journal article" date="2015" name="Data Brief">
        <title>Shoot transcriptome of the giant reed, Arundo donax.</title>
        <authorList>
            <person name="Barrero R.A."/>
            <person name="Guerrero F.D."/>
            <person name="Moolhuijzen P."/>
            <person name="Goolsby J.A."/>
            <person name="Tidwell J."/>
            <person name="Bellgard S.E."/>
            <person name="Bellgard M.I."/>
        </authorList>
    </citation>
    <scope>NUCLEOTIDE SEQUENCE</scope>
    <source>
        <tissue evidence="1">Shoot tissue taken approximately 20 cm above the soil surface</tissue>
    </source>
</reference>
<organism evidence="1">
    <name type="scientific">Arundo donax</name>
    <name type="common">Giant reed</name>
    <name type="synonym">Donax arundinaceus</name>
    <dbReference type="NCBI Taxonomy" id="35708"/>
    <lineage>
        <taxon>Eukaryota</taxon>
        <taxon>Viridiplantae</taxon>
        <taxon>Streptophyta</taxon>
        <taxon>Embryophyta</taxon>
        <taxon>Tracheophyta</taxon>
        <taxon>Spermatophyta</taxon>
        <taxon>Magnoliopsida</taxon>
        <taxon>Liliopsida</taxon>
        <taxon>Poales</taxon>
        <taxon>Poaceae</taxon>
        <taxon>PACMAD clade</taxon>
        <taxon>Arundinoideae</taxon>
        <taxon>Arundineae</taxon>
        <taxon>Arundo</taxon>
    </lineage>
</organism>